<sequence>MLEAMRGALVVLFLMIAPMAWAQTNIMDLTLPAIHVSAPAHDFLDGVAMAGDRIVVVGEHGLIAYSDDDGRTWRQAAVPVSVLLTDVAFANAQDGWAVGHMGVILHTSDGGMTWQKQIDGRNVDALSLAAAQAAQAANSALPTVELAVRRAELFQSIGPDRPFLAVLAQSPQQAIVVGAYRMAIRTNDGGKNWSDISLDVLDRLSHNLYDISSVASGIYVSAETGIVFYSTDGGATFPQVTAPTDATLFGIAPTADGSVFAYGVAGAAYLSHDHGATWQSINVGTTSNITSGLLLKSGALVLVSETGGVYISNDNGLTFRSLPEVMPMLLTALAQMPNGDVVVTGSSGVKILSKSDFTKTQ</sequence>
<dbReference type="EMBL" id="BSOS01000008">
    <property type="protein sequence ID" value="GLR66082.1"/>
    <property type="molecule type" value="Genomic_DNA"/>
</dbReference>
<keyword evidence="5" id="KW-1185">Reference proteome</keyword>
<dbReference type="InterPro" id="IPR015943">
    <property type="entry name" value="WD40/YVTN_repeat-like_dom_sf"/>
</dbReference>
<dbReference type="CDD" id="cd15482">
    <property type="entry name" value="Sialidase_non-viral"/>
    <property type="match status" value="1"/>
</dbReference>
<dbReference type="Gene3D" id="2.130.10.10">
    <property type="entry name" value="YVTN repeat-like/Quinoprotein amine dehydrogenase"/>
    <property type="match status" value="2"/>
</dbReference>
<protein>
    <recommendedName>
        <fullName evidence="3">Photosynthesis system II assembly factor Ycf48/Hcf136-like domain-containing protein</fullName>
    </recommendedName>
</protein>
<dbReference type="InterPro" id="IPR036278">
    <property type="entry name" value="Sialidase_sf"/>
</dbReference>
<dbReference type="Proteomes" id="UP001156641">
    <property type="component" value="Unassembled WGS sequence"/>
</dbReference>
<gene>
    <name evidence="4" type="ORF">GCM10010909_07600</name>
</gene>
<keyword evidence="1" id="KW-0602">Photosynthesis</keyword>
<proteinExistence type="predicted"/>
<evidence type="ECO:0000256" key="2">
    <source>
        <dbReference type="ARBA" id="ARBA00023276"/>
    </source>
</evidence>
<dbReference type="InterPro" id="IPR028203">
    <property type="entry name" value="PSII_CF48-like_dom"/>
</dbReference>
<evidence type="ECO:0000256" key="1">
    <source>
        <dbReference type="ARBA" id="ARBA00022531"/>
    </source>
</evidence>
<name>A0ABQ6A6B9_9PROT</name>
<comment type="caution">
    <text evidence="4">The sequence shown here is derived from an EMBL/GenBank/DDBJ whole genome shotgun (WGS) entry which is preliminary data.</text>
</comment>
<dbReference type="PANTHER" id="PTHR47199">
    <property type="entry name" value="PHOTOSYSTEM II STABILITY/ASSEMBLY FACTOR HCF136, CHLOROPLASTIC"/>
    <property type="match status" value="1"/>
</dbReference>
<keyword evidence="2" id="KW-0604">Photosystem II</keyword>
<evidence type="ECO:0000313" key="5">
    <source>
        <dbReference type="Proteomes" id="UP001156641"/>
    </source>
</evidence>
<organism evidence="4 5">
    <name type="scientific">Acidocella aquatica</name>
    <dbReference type="NCBI Taxonomy" id="1922313"/>
    <lineage>
        <taxon>Bacteria</taxon>
        <taxon>Pseudomonadati</taxon>
        <taxon>Pseudomonadota</taxon>
        <taxon>Alphaproteobacteria</taxon>
        <taxon>Acetobacterales</taxon>
        <taxon>Acidocellaceae</taxon>
        <taxon>Acidocella</taxon>
    </lineage>
</organism>
<evidence type="ECO:0000313" key="4">
    <source>
        <dbReference type="EMBL" id="GLR66082.1"/>
    </source>
</evidence>
<evidence type="ECO:0000259" key="3">
    <source>
        <dbReference type="Pfam" id="PF14870"/>
    </source>
</evidence>
<dbReference type="SUPFAM" id="SSF50939">
    <property type="entry name" value="Sialidases"/>
    <property type="match status" value="1"/>
</dbReference>
<dbReference type="PANTHER" id="PTHR47199:SF2">
    <property type="entry name" value="PHOTOSYSTEM II STABILITY_ASSEMBLY FACTOR HCF136, CHLOROPLASTIC"/>
    <property type="match status" value="1"/>
</dbReference>
<reference evidence="5" key="1">
    <citation type="journal article" date="2019" name="Int. J. Syst. Evol. Microbiol.">
        <title>The Global Catalogue of Microorganisms (GCM) 10K type strain sequencing project: providing services to taxonomists for standard genome sequencing and annotation.</title>
        <authorList>
            <consortium name="The Broad Institute Genomics Platform"/>
            <consortium name="The Broad Institute Genome Sequencing Center for Infectious Disease"/>
            <person name="Wu L."/>
            <person name="Ma J."/>
        </authorList>
    </citation>
    <scope>NUCLEOTIDE SEQUENCE [LARGE SCALE GENOMIC DNA]</scope>
    <source>
        <strain evidence="5">NBRC 112502</strain>
    </source>
</reference>
<accession>A0ABQ6A6B9</accession>
<feature type="domain" description="Photosynthesis system II assembly factor Ycf48/Hcf136-like" evidence="3">
    <location>
        <begin position="166"/>
        <end position="316"/>
    </location>
</feature>
<feature type="domain" description="Photosynthesis system II assembly factor Ycf48/Hcf136-like" evidence="3">
    <location>
        <begin position="72"/>
        <end position="117"/>
    </location>
</feature>
<dbReference type="Pfam" id="PF14870">
    <property type="entry name" value="PSII_BNR"/>
    <property type="match status" value="2"/>
</dbReference>